<dbReference type="Proteomes" id="UP000284021">
    <property type="component" value="Unassembled WGS sequence"/>
</dbReference>
<comment type="caution">
    <text evidence="1">The sequence shown here is derived from an EMBL/GenBank/DDBJ whole genome shotgun (WGS) entry which is preliminary data.</text>
</comment>
<keyword evidence="2" id="KW-1185">Reference proteome</keyword>
<dbReference type="AlphaFoldDB" id="A0A418XBA6"/>
<evidence type="ECO:0000313" key="1">
    <source>
        <dbReference type="EMBL" id="RJG09744.1"/>
    </source>
</evidence>
<evidence type="ECO:0000313" key="2">
    <source>
        <dbReference type="Proteomes" id="UP000284021"/>
    </source>
</evidence>
<protein>
    <submittedName>
        <fullName evidence="1">Uncharacterized protein</fullName>
    </submittedName>
</protein>
<organism evidence="1 2">
    <name type="scientific">Pseudomonas cavernicola</name>
    <dbReference type="NCBI Taxonomy" id="2320866"/>
    <lineage>
        <taxon>Bacteria</taxon>
        <taxon>Pseudomonadati</taxon>
        <taxon>Pseudomonadota</taxon>
        <taxon>Gammaproteobacteria</taxon>
        <taxon>Pseudomonadales</taxon>
        <taxon>Pseudomonadaceae</taxon>
        <taxon>Pseudomonas</taxon>
    </lineage>
</organism>
<gene>
    <name evidence="1" type="ORF">D3879_16890</name>
</gene>
<name>A0A418XBA6_9PSED</name>
<dbReference type="EMBL" id="QYUR01000006">
    <property type="protein sequence ID" value="RJG09744.1"/>
    <property type="molecule type" value="Genomic_DNA"/>
</dbReference>
<accession>A0A418XBA6</accession>
<proteinExistence type="predicted"/>
<reference evidence="1 2" key="1">
    <citation type="submission" date="2018-09" db="EMBL/GenBank/DDBJ databases">
        <authorList>
            <person name="Zhu H."/>
        </authorList>
    </citation>
    <scope>NUCLEOTIDE SEQUENCE [LARGE SCALE GENOMIC DNA]</scope>
    <source>
        <strain evidence="1 2">K1S02-6</strain>
    </source>
</reference>
<sequence length="79" mass="9066">MCALELENEWRPKLKPDDSCAKLIAEAQKFVTNFEKEEVQIDKSCTKDELIQAVENATVTIQKARDKGWAASLEDYLNY</sequence>